<dbReference type="Gene3D" id="1.25.40.10">
    <property type="entry name" value="Tetratricopeptide repeat domain"/>
    <property type="match status" value="1"/>
</dbReference>
<dbReference type="AlphaFoldDB" id="A0A5E7PW04"/>
<dbReference type="EMBL" id="CABVIF010000015">
    <property type="protein sequence ID" value="VVP51063.1"/>
    <property type="molecule type" value="Genomic_DNA"/>
</dbReference>
<dbReference type="Proteomes" id="UP000327111">
    <property type="component" value="Unassembled WGS sequence"/>
</dbReference>
<organism evidence="1 2">
    <name type="scientific">Pseudomonas fluorescens</name>
    <dbReference type="NCBI Taxonomy" id="294"/>
    <lineage>
        <taxon>Bacteria</taxon>
        <taxon>Pseudomonadati</taxon>
        <taxon>Pseudomonadota</taxon>
        <taxon>Gammaproteobacteria</taxon>
        <taxon>Pseudomonadales</taxon>
        <taxon>Pseudomonadaceae</taxon>
        <taxon>Pseudomonas</taxon>
    </lineage>
</organism>
<dbReference type="RefSeq" id="WP_150736080.1">
    <property type="nucleotide sequence ID" value="NZ_CABVIF010000015.1"/>
</dbReference>
<dbReference type="InterPro" id="IPR011990">
    <property type="entry name" value="TPR-like_helical_dom_sf"/>
</dbReference>
<evidence type="ECO:0000313" key="1">
    <source>
        <dbReference type="EMBL" id="VVP51063.1"/>
    </source>
</evidence>
<evidence type="ECO:0008006" key="3">
    <source>
        <dbReference type="Google" id="ProtNLM"/>
    </source>
</evidence>
<protein>
    <recommendedName>
        <fullName evidence="3">Sel1 repeat family protein</fullName>
    </recommendedName>
</protein>
<evidence type="ECO:0000313" key="2">
    <source>
        <dbReference type="Proteomes" id="UP000327111"/>
    </source>
</evidence>
<dbReference type="SUPFAM" id="SSF81901">
    <property type="entry name" value="HCP-like"/>
    <property type="match status" value="1"/>
</dbReference>
<accession>A0A5E7PW04</accession>
<gene>
    <name evidence="1" type="ORF">PS854_05341</name>
</gene>
<reference evidence="1 2" key="1">
    <citation type="submission" date="2019-09" db="EMBL/GenBank/DDBJ databases">
        <authorList>
            <person name="Chandra G."/>
            <person name="Truman W A."/>
        </authorList>
    </citation>
    <scope>NUCLEOTIDE SEQUENCE [LARGE SCALE GENOMIC DNA]</scope>
    <source>
        <strain evidence="1">PS854</strain>
    </source>
</reference>
<name>A0A5E7PW04_PSEFL</name>
<sequence length="316" mass="35126">MYTHETALRSLFNLREAISIHVGQVTDQQVEATTKGLALYDLGEFTQSQPYLTIGATAGDRASQYALGEVFRRRARGLNDDAKKWYQLAAAQNHVYALLRLGDADSLTKARGLAQAEADKGNADAMLALYEMDQDIAVLKKAADAGSLEAQYILAVKYESDPNLITDSIERESTIDALLKKAAEGGLSQAMSWYANRPPIKQDLPVRRQWLEKRAQMNNVHSLLNYARALGGFYTAEDGTDEYGFTEDPVKSYGLFWLITQTTRELSAHNLAAQDLRSVATDMTADQIAAAKVFARQWEADHPPMSEYRLTYSDIS</sequence>
<proteinExistence type="predicted"/>